<dbReference type="Gene3D" id="3.40.630.30">
    <property type="match status" value="1"/>
</dbReference>
<sequence>MLESDRLVLRPWTHRPDDIDRLADLYAQPSHVRFLGAMREPVGRMVDNWSAHMAADPREFIAAIEVRKTGVVAGTVLYNLLPGEHHMEVGWRLHPDSEGHGYATEAGHMVIERGFRLGVPEVFALVVPKNIRSQRVCRRLGMAHLGRTTRYHATEYELFHLVSPRLRPNSVARTPQRARS</sequence>
<dbReference type="Proteomes" id="UP000635606">
    <property type="component" value="Unassembled WGS sequence"/>
</dbReference>
<evidence type="ECO:0000259" key="1">
    <source>
        <dbReference type="PROSITE" id="PS51186"/>
    </source>
</evidence>
<accession>A0A8J3ZS98</accession>
<dbReference type="PANTHER" id="PTHR43792">
    <property type="entry name" value="GNAT FAMILY, PUTATIVE (AFU_ORTHOLOGUE AFUA_3G00765)-RELATED-RELATED"/>
    <property type="match status" value="1"/>
</dbReference>
<organism evidence="2 3">
    <name type="scientific">Virgisporangium ochraceum</name>
    <dbReference type="NCBI Taxonomy" id="65505"/>
    <lineage>
        <taxon>Bacteria</taxon>
        <taxon>Bacillati</taxon>
        <taxon>Actinomycetota</taxon>
        <taxon>Actinomycetes</taxon>
        <taxon>Micromonosporales</taxon>
        <taxon>Micromonosporaceae</taxon>
        <taxon>Virgisporangium</taxon>
    </lineage>
</organism>
<reference evidence="2" key="1">
    <citation type="submission" date="2021-01" db="EMBL/GenBank/DDBJ databases">
        <title>Whole genome shotgun sequence of Virgisporangium ochraceum NBRC 16418.</title>
        <authorList>
            <person name="Komaki H."/>
            <person name="Tamura T."/>
        </authorList>
    </citation>
    <scope>NUCLEOTIDE SEQUENCE</scope>
    <source>
        <strain evidence="2">NBRC 16418</strain>
    </source>
</reference>
<dbReference type="InterPro" id="IPR000182">
    <property type="entry name" value="GNAT_dom"/>
</dbReference>
<protein>
    <submittedName>
        <fullName evidence="2">Acetyltransferase</fullName>
    </submittedName>
</protein>
<keyword evidence="3" id="KW-1185">Reference proteome</keyword>
<dbReference type="SUPFAM" id="SSF55729">
    <property type="entry name" value="Acyl-CoA N-acyltransferases (Nat)"/>
    <property type="match status" value="1"/>
</dbReference>
<dbReference type="InterPro" id="IPR051531">
    <property type="entry name" value="N-acetyltransferase"/>
</dbReference>
<gene>
    <name evidence="2" type="ORF">Voc01_014780</name>
</gene>
<dbReference type="PROSITE" id="PS51186">
    <property type="entry name" value="GNAT"/>
    <property type="match status" value="1"/>
</dbReference>
<dbReference type="RefSeq" id="WP_203926521.1">
    <property type="nucleotide sequence ID" value="NZ_BOPH01000018.1"/>
</dbReference>
<dbReference type="GO" id="GO:0016747">
    <property type="term" value="F:acyltransferase activity, transferring groups other than amino-acyl groups"/>
    <property type="evidence" value="ECO:0007669"/>
    <property type="project" value="InterPro"/>
</dbReference>
<name>A0A8J3ZS98_9ACTN</name>
<evidence type="ECO:0000313" key="2">
    <source>
        <dbReference type="EMBL" id="GIJ66561.1"/>
    </source>
</evidence>
<dbReference type="AlphaFoldDB" id="A0A8J3ZS98"/>
<feature type="domain" description="N-acetyltransferase" evidence="1">
    <location>
        <begin position="7"/>
        <end position="163"/>
    </location>
</feature>
<proteinExistence type="predicted"/>
<comment type="caution">
    <text evidence="2">The sequence shown here is derived from an EMBL/GenBank/DDBJ whole genome shotgun (WGS) entry which is preliminary data.</text>
</comment>
<dbReference type="InterPro" id="IPR016181">
    <property type="entry name" value="Acyl_CoA_acyltransferase"/>
</dbReference>
<dbReference type="Pfam" id="PF13302">
    <property type="entry name" value="Acetyltransf_3"/>
    <property type="match status" value="1"/>
</dbReference>
<dbReference type="EMBL" id="BOPH01000018">
    <property type="protein sequence ID" value="GIJ66561.1"/>
    <property type="molecule type" value="Genomic_DNA"/>
</dbReference>
<evidence type="ECO:0000313" key="3">
    <source>
        <dbReference type="Proteomes" id="UP000635606"/>
    </source>
</evidence>
<dbReference type="PANTHER" id="PTHR43792:SF1">
    <property type="entry name" value="N-ACETYLTRANSFERASE DOMAIN-CONTAINING PROTEIN"/>
    <property type="match status" value="1"/>
</dbReference>